<name>A0A3P6F5B5_BRAOL</name>
<accession>A0A3P6F5B5</accession>
<protein>
    <submittedName>
        <fullName evidence="1">Uncharacterized protein</fullName>
    </submittedName>
</protein>
<organism evidence="1">
    <name type="scientific">Brassica oleracea</name>
    <name type="common">Wild cabbage</name>
    <dbReference type="NCBI Taxonomy" id="3712"/>
    <lineage>
        <taxon>Eukaryota</taxon>
        <taxon>Viridiplantae</taxon>
        <taxon>Streptophyta</taxon>
        <taxon>Embryophyta</taxon>
        <taxon>Tracheophyta</taxon>
        <taxon>Spermatophyta</taxon>
        <taxon>Magnoliopsida</taxon>
        <taxon>eudicotyledons</taxon>
        <taxon>Gunneridae</taxon>
        <taxon>Pentapetalae</taxon>
        <taxon>rosids</taxon>
        <taxon>malvids</taxon>
        <taxon>Brassicales</taxon>
        <taxon>Brassicaceae</taxon>
        <taxon>Brassiceae</taxon>
        <taxon>Brassica</taxon>
    </lineage>
</organism>
<reference evidence="1" key="1">
    <citation type="submission" date="2018-11" db="EMBL/GenBank/DDBJ databases">
        <authorList>
            <consortium name="Genoscope - CEA"/>
            <person name="William W."/>
        </authorList>
    </citation>
    <scope>NUCLEOTIDE SEQUENCE</scope>
</reference>
<dbReference type="AlphaFoldDB" id="A0A3P6F5B5"/>
<dbReference type="EMBL" id="LR031878">
    <property type="protein sequence ID" value="VDD52707.1"/>
    <property type="molecule type" value="Genomic_DNA"/>
</dbReference>
<gene>
    <name evidence="1" type="ORF">BOLC1T05096H</name>
</gene>
<evidence type="ECO:0000313" key="1">
    <source>
        <dbReference type="EMBL" id="VDD52707.1"/>
    </source>
</evidence>
<proteinExistence type="predicted"/>
<sequence>MGKMVNVSGFLTEVIAMKVRYLFERITGSETIHTIGLKETKCHNMNFYQQSY</sequence>